<keyword evidence="8 14" id="KW-0963">Cytoplasm</keyword>
<evidence type="ECO:0000256" key="4">
    <source>
        <dbReference type="ARBA" id="ARBA00004496"/>
    </source>
</evidence>
<keyword evidence="13 14" id="KW-0464">Manganese</keyword>
<dbReference type="STRING" id="43775.SAMN04489760_11759"/>
<evidence type="ECO:0000256" key="2">
    <source>
        <dbReference type="ARBA" id="ARBA00001946"/>
    </source>
</evidence>
<sequence length="208" mass="23048">MNSFEEEAYQKGYRVIAGIDEAGRGPLAGPVVAAAVILPRGYCNPEITDSKKLSAKKRERLYEVIKKEALAVGVGVMEPHRIDQVNILQATLLAMAEAVEDLSSPPDYLLVDGLHRVPLDIPQKTVVKGDALSVSIASASIIAKVSRDQIMEIYHRQFPQYNFLKNKGYGTREHREAILSHGLCKIHRRSFKTTPPKPPCLQTADLFD</sequence>
<name>A0A1H7YPL5_9BACT</name>
<keyword evidence="19" id="KW-1185">Reference proteome</keyword>
<evidence type="ECO:0000256" key="5">
    <source>
        <dbReference type="ARBA" id="ARBA00007383"/>
    </source>
</evidence>
<evidence type="ECO:0000256" key="16">
    <source>
        <dbReference type="RuleBase" id="RU003515"/>
    </source>
</evidence>
<dbReference type="PROSITE" id="PS51975">
    <property type="entry name" value="RNASE_H_2"/>
    <property type="match status" value="1"/>
</dbReference>
<proteinExistence type="inferred from homology"/>
<dbReference type="RefSeq" id="WP_093883891.1">
    <property type="nucleotide sequence ID" value="NZ_FOBS01000017.1"/>
</dbReference>
<dbReference type="HAMAP" id="MF_00052_B">
    <property type="entry name" value="RNase_HII_B"/>
    <property type="match status" value="1"/>
</dbReference>
<comment type="catalytic activity">
    <reaction evidence="1 14 15 16">
        <text>Endonucleolytic cleavage to 5'-phosphomonoester.</text>
        <dbReference type="EC" id="3.1.26.4"/>
    </reaction>
</comment>
<evidence type="ECO:0000313" key="19">
    <source>
        <dbReference type="Proteomes" id="UP000198744"/>
    </source>
</evidence>
<gene>
    <name evidence="14" type="primary">rnhB</name>
    <name evidence="18" type="ORF">SAMN04489760_11759</name>
</gene>
<feature type="domain" description="RNase H type-2" evidence="17">
    <location>
        <begin position="14"/>
        <end position="203"/>
    </location>
</feature>
<dbReference type="InterPro" id="IPR012337">
    <property type="entry name" value="RNaseH-like_sf"/>
</dbReference>
<evidence type="ECO:0000256" key="10">
    <source>
        <dbReference type="ARBA" id="ARBA00022723"/>
    </source>
</evidence>
<dbReference type="CDD" id="cd07182">
    <property type="entry name" value="RNase_HII_bacteria_HII_like"/>
    <property type="match status" value="1"/>
</dbReference>
<keyword evidence="9 14" id="KW-0540">Nuclease</keyword>
<dbReference type="GO" id="GO:0032299">
    <property type="term" value="C:ribonuclease H2 complex"/>
    <property type="evidence" value="ECO:0007669"/>
    <property type="project" value="TreeGrafter"/>
</dbReference>
<accession>A0A1H7YPL5</accession>
<dbReference type="Pfam" id="PF01351">
    <property type="entry name" value="RNase_HII"/>
    <property type="match status" value="1"/>
</dbReference>
<dbReference type="FunFam" id="3.30.420.10:FF:000006">
    <property type="entry name" value="Ribonuclease HII"/>
    <property type="match status" value="1"/>
</dbReference>
<evidence type="ECO:0000256" key="7">
    <source>
        <dbReference type="ARBA" id="ARBA00019179"/>
    </source>
</evidence>
<evidence type="ECO:0000256" key="1">
    <source>
        <dbReference type="ARBA" id="ARBA00000077"/>
    </source>
</evidence>
<dbReference type="NCBIfam" id="NF000595">
    <property type="entry name" value="PRK00015.1-3"/>
    <property type="match status" value="1"/>
</dbReference>
<evidence type="ECO:0000256" key="13">
    <source>
        <dbReference type="ARBA" id="ARBA00023211"/>
    </source>
</evidence>
<dbReference type="PANTHER" id="PTHR10954:SF18">
    <property type="entry name" value="RIBONUCLEASE HII"/>
    <property type="match status" value="1"/>
</dbReference>
<reference evidence="18 19" key="1">
    <citation type="submission" date="2016-10" db="EMBL/GenBank/DDBJ databases">
        <authorList>
            <person name="de Groot N.N."/>
        </authorList>
    </citation>
    <scope>NUCLEOTIDE SEQUENCE [LARGE SCALE GENOMIC DNA]</scope>
    <source>
        <strain evidence="18 19">DSM 8423</strain>
    </source>
</reference>
<keyword evidence="11 14" id="KW-0255">Endonuclease</keyword>
<evidence type="ECO:0000313" key="18">
    <source>
        <dbReference type="EMBL" id="SEM48040.1"/>
    </source>
</evidence>
<feature type="binding site" evidence="14 15">
    <location>
        <position position="20"/>
    </location>
    <ligand>
        <name>a divalent metal cation</name>
        <dbReference type="ChEBI" id="CHEBI:60240"/>
    </ligand>
</feature>
<evidence type="ECO:0000256" key="12">
    <source>
        <dbReference type="ARBA" id="ARBA00022801"/>
    </source>
</evidence>
<dbReference type="InterPro" id="IPR022898">
    <property type="entry name" value="RNase_HII"/>
</dbReference>
<evidence type="ECO:0000259" key="17">
    <source>
        <dbReference type="PROSITE" id="PS51975"/>
    </source>
</evidence>
<dbReference type="NCBIfam" id="NF000594">
    <property type="entry name" value="PRK00015.1-1"/>
    <property type="match status" value="1"/>
</dbReference>
<comment type="cofactor">
    <cofactor evidence="2">
        <name>Mg(2+)</name>
        <dbReference type="ChEBI" id="CHEBI:18420"/>
    </cofactor>
</comment>
<dbReference type="EMBL" id="FOBS01000017">
    <property type="protein sequence ID" value="SEM48040.1"/>
    <property type="molecule type" value="Genomic_DNA"/>
</dbReference>
<comment type="function">
    <text evidence="3 14 16">Endonuclease that specifically degrades the RNA of RNA-DNA hybrids.</text>
</comment>
<dbReference type="GO" id="GO:0004523">
    <property type="term" value="F:RNA-DNA hybrid ribonuclease activity"/>
    <property type="evidence" value="ECO:0007669"/>
    <property type="project" value="UniProtKB-UniRule"/>
</dbReference>
<keyword evidence="12 14" id="KW-0378">Hydrolase</keyword>
<evidence type="ECO:0000256" key="3">
    <source>
        <dbReference type="ARBA" id="ARBA00004065"/>
    </source>
</evidence>
<evidence type="ECO:0000256" key="8">
    <source>
        <dbReference type="ARBA" id="ARBA00022490"/>
    </source>
</evidence>
<keyword evidence="10 14" id="KW-0479">Metal-binding</keyword>
<dbReference type="Gene3D" id="3.30.420.10">
    <property type="entry name" value="Ribonuclease H-like superfamily/Ribonuclease H"/>
    <property type="match status" value="1"/>
</dbReference>
<comment type="subcellular location">
    <subcellularLocation>
        <location evidence="4 14">Cytoplasm</location>
    </subcellularLocation>
</comment>
<evidence type="ECO:0000256" key="6">
    <source>
        <dbReference type="ARBA" id="ARBA00012180"/>
    </source>
</evidence>
<dbReference type="GO" id="GO:0003723">
    <property type="term" value="F:RNA binding"/>
    <property type="evidence" value="ECO:0007669"/>
    <property type="project" value="UniProtKB-UniRule"/>
</dbReference>
<evidence type="ECO:0000256" key="9">
    <source>
        <dbReference type="ARBA" id="ARBA00022722"/>
    </source>
</evidence>
<dbReference type="EC" id="3.1.26.4" evidence="6 14"/>
<dbReference type="InterPro" id="IPR036397">
    <property type="entry name" value="RNaseH_sf"/>
</dbReference>
<organism evidence="18 19">
    <name type="scientific">Syntrophus gentianae</name>
    <dbReference type="NCBI Taxonomy" id="43775"/>
    <lineage>
        <taxon>Bacteria</taxon>
        <taxon>Pseudomonadati</taxon>
        <taxon>Thermodesulfobacteriota</taxon>
        <taxon>Syntrophia</taxon>
        <taxon>Syntrophales</taxon>
        <taxon>Syntrophaceae</taxon>
        <taxon>Syntrophus</taxon>
    </lineage>
</organism>
<dbReference type="SUPFAM" id="SSF53098">
    <property type="entry name" value="Ribonuclease H-like"/>
    <property type="match status" value="1"/>
</dbReference>
<evidence type="ECO:0000256" key="11">
    <source>
        <dbReference type="ARBA" id="ARBA00022759"/>
    </source>
</evidence>
<dbReference type="GO" id="GO:0006298">
    <property type="term" value="P:mismatch repair"/>
    <property type="evidence" value="ECO:0007669"/>
    <property type="project" value="TreeGrafter"/>
</dbReference>
<dbReference type="AlphaFoldDB" id="A0A1H7YPL5"/>
<dbReference type="PANTHER" id="PTHR10954">
    <property type="entry name" value="RIBONUCLEASE H2 SUBUNIT A"/>
    <property type="match status" value="1"/>
</dbReference>
<feature type="binding site" evidence="14 15">
    <location>
        <position position="112"/>
    </location>
    <ligand>
        <name>a divalent metal cation</name>
        <dbReference type="ChEBI" id="CHEBI:60240"/>
    </ligand>
</feature>
<dbReference type="InterPro" id="IPR001352">
    <property type="entry name" value="RNase_HII/HIII"/>
</dbReference>
<dbReference type="GO" id="GO:0043137">
    <property type="term" value="P:DNA replication, removal of RNA primer"/>
    <property type="evidence" value="ECO:0007669"/>
    <property type="project" value="TreeGrafter"/>
</dbReference>
<dbReference type="GO" id="GO:0030145">
    <property type="term" value="F:manganese ion binding"/>
    <property type="evidence" value="ECO:0007669"/>
    <property type="project" value="UniProtKB-UniRule"/>
</dbReference>
<evidence type="ECO:0000256" key="14">
    <source>
        <dbReference type="HAMAP-Rule" id="MF_00052"/>
    </source>
</evidence>
<dbReference type="Proteomes" id="UP000198744">
    <property type="component" value="Unassembled WGS sequence"/>
</dbReference>
<comment type="cofactor">
    <cofactor evidence="14 15">
        <name>Mn(2+)</name>
        <dbReference type="ChEBI" id="CHEBI:29035"/>
    </cofactor>
    <cofactor evidence="14 15">
        <name>Mg(2+)</name>
        <dbReference type="ChEBI" id="CHEBI:18420"/>
    </cofactor>
    <text evidence="14 15">Manganese or magnesium. Binds 1 divalent metal ion per monomer in the absence of substrate. May bind a second metal ion after substrate binding.</text>
</comment>
<feature type="binding site" evidence="14 15">
    <location>
        <position position="21"/>
    </location>
    <ligand>
        <name>a divalent metal cation</name>
        <dbReference type="ChEBI" id="CHEBI:60240"/>
    </ligand>
</feature>
<dbReference type="OrthoDB" id="9803420at2"/>
<comment type="similarity">
    <text evidence="5 14 16">Belongs to the RNase HII family.</text>
</comment>
<protein>
    <recommendedName>
        <fullName evidence="7 14">Ribonuclease HII</fullName>
        <shortName evidence="14">RNase HII</shortName>
        <ecNumber evidence="6 14">3.1.26.4</ecNumber>
    </recommendedName>
</protein>
<dbReference type="InterPro" id="IPR024567">
    <property type="entry name" value="RNase_HII/HIII_dom"/>
</dbReference>
<evidence type="ECO:0000256" key="15">
    <source>
        <dbReference type="PROSITE-ProRule" id="PRU01319"/>
    </source>
</evidence>
<dbReference type="GO" id="GO:0005737">
    <property type="term" value="C:cytoplasm"/>
    <property type="evidence" value="ECO:0007669"/>
    <property type="project" value="UniProtKB-SubCell"/>
</dbReference>